<keyword evidence="1" id="KW-1133">Transmembrane helix</keyword>
<dbReference type="Pfam" id="PF13196">
    <property type="entry name" value="DUF4012"/>
    <property type="match status" value="1"/>
</dbReference>
<dbReference type="AlphaFoldDB" id="A0A2M6XC16"/>
<protein>
    <recommendedName>
        <fullName evidence="4">DUF4012 domain-containing protein</fullName>
    </recommendedName>
</protein>
<keyword evidence="1" id="KW-0472">Membrane</keyword>
<evidence type="ECO:0000313" key="2">
    <source>
        <dbReference type="EMBL" id="PIU03163.1"/>
    </source>
</evidence>
<evidence type="ECO:0008006" key="4">
    <source>
        <dbReference type="Google" id="ProtNLM"/>
    </source>
</evidence>
<name>A0A2M6XC16_9BACT</name>
<proteinExistence type="predicted"/>
<dbReference type="Proteomes" id="UP000228996">
    <property type="component" value="Unassembled WGS sequence"/>
</dbReference>
<comment type="caution">
    <text evidence="2">The sequence shown here is derived from an EMBL/GenBank/DDBJ whole genome shotgun (WGS) entry which is preliminary data.</text>
</comment>
<accession>A0A2M6XC16</accession>
<dbReference type="InterPro" id="IPR025101">
    <property type="entry name" value="DUF4012"/>
</dbReference>
<evidence type="ECO:0000256" key="1">
    <source>
        <dbReference type="SAM" id="Phobius"/>
    </source>
</evidence>
<organism evidence="2 3">
    <name type="scientific">Candidatus Shapirobacteria bacterium CG08_land_8_20_14_0_20_39_18</name>
    <dbReference type="NCBI Taxonomy" id="1974883"/>
    <lineage>
        <taxon>Bacteria</taxon>
        <taxon>Candidatus Shapironibacteriota</taxon>
    </lineage>
</organism>
<reference evidence="3" key="1">
    <citation type="submission" date="2017-09" db="EMBL/GenBank/DDBJ databases">
        <title>Depth-based differentiation of microbial function through sediment-hosted aquifers and enrichment of novel symbionts in the deep terrestrial subsurface.</title>
        <authorList>
            <person name="Probst A.J."/>
            <person name="Ladd B."/>
            <person name="Jarett J.K."/>
            <person name="Geller-Mcgrath D.E."/>
            <person name="Sieber C.M.K."/>
            <person name="Emerson J.B."/>
            <person name="Anantharaman K."/>
            <person name="Thomas B.C."/>
            <person name="Malmstrom R."/>
            <person name="Stieglmeier M."/>
            <person name="Klingl A."/>
            <person name="Woyke T."/>
            <person name="Ryan C.M."/>
            <person name="Banfield J.F."/>
        </authorList>
    </citation>
    <scope>NUCLEOTIDE SEQUENCE [LARGE SCALE GENOMIC DNA]</scope>
</reference>
<feature type="transmembrane region" description="Helical" evidence="1">
    <location>
        <begin position="31"/>
        <end position="55"/>
    </location>
</feature>
<sequence>MEEIPKIEIQDTDTQEQPVGLVSKEAGKKKILFRILPIILVVVIGIGVLVGLPLLNVVNKAKVVYAQGMVLKDSVKTKDLQKISQEIKTTRADLDSLKQALNLLTPLRIIPFVGVYQSDATHMVNAGEAGFDAAELVVKAVEPYSDLLGLFGGQVGGGEKTAKDRINFIVTTLDKIGPDIDNIGAKLEIVKKELDDVDPNRYPVQFKNYKVREMLTQAISLVDQGATLTNDAKPVIKVAPWLLGIDSPRQYLILFQNDAELRPTGGFITAYALLSVDKGKITPVLSEDIYDLDARFPSKEKAPQAFIDYLSLPYAKDSHWRLRDMNSSPDFKVSMEKFVENFKRASSQKFDGVVAVDTQLLVRLLSVIGRIGVPGWGNFSADPEPKCFDCPNVVYQLELSADKPVNTLKTQRKAVIGPLMHSVLANALGSPKEKIPNLFEAGFSSITEKHVLFYFPDQKIQSAMEAFNLAGRVKDYSHDYFLLVDTSFSGAKSNIFIKNEVEQKIEIGSDGTITKTVTVTYKDPAPQSNCNLETGGLCLNSQYKDWFRLYVPQGSTLISSSGSEVDIKTYDELGKTVFDGYTTALRPEGITKTSFKYKLPFKAGKNNYQILIQKQPGTEGNQYTISLNKHNETFELVTDKELNIKI</sequence>
<dbReference type="EMBL" id="PEYO01000022">
    <property type="protein sequence ID" value="PIU03163.1"/>
    <property type="molecule type" value="Genomic_DNA"/>
</dbReference>
<evidence type="ECO:0000313" key="3">
    <source>
        <dbReference type="Proteomes" id="UP000228996"/>
    </source>
</evidence>
<gene>
    <name evidence="2" type="ORF">COT44_04690</name>
</gene>
<keyword evidence="1" id="KW-0812">Transmembrane</keyword>